<evidence type="ECO:0000256" key="1">
    <source>
        <dbReference type="SAM" id="MobiDB-lite"/>
    </source>
</evidence>
<keyword evidence="3" id="KW-1185">Reference proteome</keyword>
<proteinExistence type="predicted"/>
<name>A0A4D6NIH4_VIGUN</name>
<evidence type="ECO:0000313" key="3">
    <source>
        <dbReference type="Proteomes" id="UP000501690"/>
    </source>
</evidence>
<gene>
    <name evidence="2" type="ORF">DEO72_LG10g3621</name>
</gene>
<dbReference type="AlphaFoldDB" id="A0A4D6NIH4"/>
<feature type="compositionally biased region" description="Basic and acidic residues" evidence="1">
    <location>
        <begin position="1"/>
        <end position="14"/>
    </location>
</feature>
<evidence type="ECO:0000313" key="2">
    <source>
        <dbReference type="EMBL" id="QCE12379.1"/>
    </source>
</evidence>
<protein>
    <submittedName>
        <fullName evidence="2">Uncharacterized protein</fullName>
    </submittedName>
</protein>
<accession>A0A4D6NIH4</accession>
<dbReference type="Proteomes" id="UP000501690">
    <property type="component" value="Linkage Group LG10"/>
</dbReference>
<feature type="region of interest" description="Disordered" evidence="1">
    <location>
        <begin position="1"/>
        <end position="22"/>
    </location>
</feature>
<organism evidence="2 3">
    <name type="scientific">Vigna unguiculata</name>
    <name type="common">Cowpea</name>
    <dbReference type="NCBI Taxonomy" id="3917"/>
    <lineage>
        <taxon>Eukaryota</taxon>
        <taxon>Viridiplantae</taxon>
        <taxon>Streptophyta</taxon>
        <taxon>Embryophyta</taxon>
        <taxon>Tracheophyta</taxon>
        <taxon>Spermatophyta</taxon>
        <taxon>Magnoliopsida</taxon>
        <taxon>eudicotyledons</taxon>
        <taxon>Gunneridae</taxon>
        <taxon>Pentapetalae</taxon>
        <taxon>rosids</taxon>
        <taxon>fabids</taxon>
        <taxon>Fabales</taxon>
        <taxon>Fabaceae</taxon>
        <taxon>Papilionoideae</taxon>
        <taxon>50 kb inversion clade</taxon>
        <taxon>NPAAA clade</taxon>
        <taxon>indigoferoid/millettioid clade</taxon>
        <taxon>Phaseoleae</taxon>
        <taxon>Vigna</taxon>
    </lineage>
</organism>
<sequence>MCIRDRYKPAQESKSRKRRRRDVYKRQKLISTSPYLPRLSKNRSIEWRGGMFAISNSFSASVQLNPKQKRGICFGSPKTGAKGGSYAAVTQTRSQKPTLWPRGTKFVSPLFSSSSPRPSLQQYPFSSLVSLSSLSRLSLCHHLPPSLPPPSSSVKVFFSDRRCSRCREASMVAVLVRGNGKFSGFGAGSSGGRNTSNESCGGSSSATPFARFGFLSWFVLRGGSCPEHLLSCCDV</sequence>
<reference evidence="2 3" key="1">
    <citation type="submission" date="2019-04" db="EMBL/GenBank/DDBJ databases">
        <title>An improved genome assembly and genetic linkage map for asparagus bean, Vigna unguiculata ssp. sesquipedialis.</title>
        <authorList>
            <person name="Xia Q."/>
            <person name="Zhang R."/>
            <person name="Dong Y."/>
        </authorList>
    </citation>
    <scope>NUCLEOTIDE SEQUENCE [LARGE SCALE GENOMIC DNA]</scope>
    <source>
        <tissue evidence="2">Leaf</tissue>
    </source>
</reference>
<dbReference type="EMBL" id="CP039354">
    <property type="protein sequence ID" value="QCE12379.1"/>
    <property type="molecule type" value="Genomic_DNA"/>
</dbReference>